<organism evidence="1 2">
    <name type="scientific">Diversispora eburnea</name>
    <dbReference type="NCBI Taxonomy" id="1213867"/>
    <lineage>
        <taxon>Eukaryota</taxon>
        <taxon>Fungi</taxon>
        <taxon>Fungi incertae sedis</taxon>
        <taxon>Mucoromycota</taxon>
        <taxon>Glomeromycotina</taxon>
        <taxon>Glomeromycetes</taxon>
        <taxon>Diversisporales</taxon>
        <taxon>Diversisporaceae</taxon>
        <taxon>Diversispora</taxon>
    </lineage>
</organism>
<dbReference type="AlphaFoldDB" id="A0A9N9DTQ7"/>
<feature type="non-terminal residue" evidence="1">
    <location>
        <position position="166"/>
    </location>
</feature>
<name>A0A9N9DTQ7_9GLOM</name>
<reference evidence="1" key="1">
    <citation type="submission" date="2021-06" db="EMBL/GenBank/DDBJ databases">
        <authorList>
            <person name="Kallberg Y."/>
            <person name="Tangrot J."/>
            <person name="Rosling A."/>
        </authorList>
    </citation>
    <scope>NUCLEOTIDE SEQUENCE</scope>
    <source>
        <strain evidence="1">AZ414A</strain>
    </source>
</reference>
<protein>
    <submittedName>
        <fullName evidence="1">7720_t:CDS:1</fullName>
    </submittedName>
</protein>
<sequence length="166" mass="19500">HSVWLRAKQLVIEIGDLSEKESMEYLTKKHKINEVEAKKLYELVGGRIVELKSVADDFVARQSFEVIKQTILVKVEKKFQSAQLLPNNPYYEVEKSIISALLDSKELKFLEFKKFFNKVEELNKMLEKNIFAYHPGKNNIVTFQSRSIEFYIYENADIFIKSDQDL</sequence>
<comment type="caution">
    <text evidence="1">The sequence shown here is derived from an EMBL/GenBank/DDBJ whole genome shotgun (WGS) entry which is preliminary data.</text>
</comment>
<evidence type="ECO:0000313" key="1">
    <source>
        <dbReference type="EMBL" id="CAG8648686.1"/>
    </source>
</evidence>
<dbReference type="OrthoDB" id="2411356at2759"/>
<keyword evidence="2" id="KW-1185">Reference proteome</keyword>
<accession>A0A9N9DTQ7</accession>
<dbReference type="Proteomes" id="UP000789706">
    <property type="component" value="Unassembled WGS sequence"/>
</dbReference>
<evidence type="ECO:0000313" key="2">
    <source>
        <dbReference type="Proteomes" id="UP000789706"/>
    </source>
</evidence>
<gene>
    <name evidence="1" type="ORF">DEBURN_LOCUS11393</name>
</gene>
<dbReference type="EMBL" id="CAJVPK010006076">
    <property type="protein sequence ID" value="CAG8648686.1"/>
    <property type="molecule type" value="Genomic_DNA"/>
</dbReference>
<proteinExistence type="predicted"/>